<dbReference type="InterPro" id="IPR001761">
    <property type="entry name" value="Peripla_BP/Lac1_sug-bd_dom"/>
</dbReference>
<dbReference type="SUPFAM" id="SSF53822">
    <property type="entry name" value="Periplasmic binding protein-like I"/>
    <property type="match status" value="1"/>
</dbReference>
<evidence type="ECO:0000259" key="4">
    <source>
        <dbReference type="PROSITE" id="PS50932"/>
    </source>
</evidence>
<gene>
    <name evidence="6" type="ORF">SH1V18_18840</name>
</gene>
<dbReference type="PROSITE" id="PS50943">
    <property type="entry name" value="HTH_CROC1"/>
    <property type="match status" value="1"/>
</dbReference>
<dbReference type="GO" id="GO:0000976">
    <property type="term" value="F:transcription cis-regulatory region binding"/>
    <property type="evidence" value="ECO:0007669"/>
    <property type="project" value="TreeGrafter"/>
</dbReference>
<accession>A0A9W6DG59</accession>
<evidence type="ECO:0000259" key="5">
    <source>
        <dbReference type="PROSITE" id="PS50943"/>
    </source>
</evidence>
<dbReference type="PROSITE" id="PS50932">
    <property type="entry name" value="HTH_LACI_2"/>
    <property type="match status" value="1"/>
</dbReference>
<dbReference type="GO" id="GO:0003700">
    <property type="term" value="F:DNA-binding transcription factor activity"/>
    <property type="evidence" value="ECO:0007669"/>
    <property type="project" value="TreeGrafter"/>
</dbReference>
<evidence type="ECO:0000256" key="1">
    <source>
        <dbReference type="ARBA" id="ARBA00023015"/>
    </source>
</evidence>
<dbReference type="InterPro" id="IPR000843">
    <property type="entry name" value="HTH_LacI"/>
</dbReference>
<keyword evidence="3" id="KW-0804">Transcription</keyword>
<dbReference type="InterPro" id="IPR028082">
    <property type="entry name" value="Peripla_BP_I"/>
</dbReference>
<keyword evidence="2" id="KW-0238">DNA-binding</keyword>
<dbReference type="Gene3D" id="3.40.50.2300">
    <property type="match status" value="2"/>
</dbReference>
<comment type="caution">
    <text evidence="6">The sequence shown here is derived from an EMBL/GenBank/DDBJ whole genome shotgun (WGS) entry which is preliminary data.</text>
</comment>
<dbReference type="Pfam" id="PF00356">
    <property type="entry name" value="LacI"/>
    <property type="match status" value="1"/>
</dbReference>
<dbReference type="SUPFAM" id="SSF47413">
    <property type="entry name" value="lambda repressor-like DNA-binding domains"/>
    <property type="match status" value="1"/>
</dbReference>
<reference evidence="6" key="1">
    <citation type="submission" date="2022-06" db="EMBL/GenBank/DDBJ databases">
        <title>Vallitalea longa sp. nov., an anaerobic bacterium isolated from marine sediment.</title>
        <authorList>
            <person name="Hirano S."/>
            <person name="Terahara T."/>
            <person name="Mori K."/>
            <person name="Hamada M."/>
            <person name="Matsumoto R."/>
            <person name="Kobayashi T."/>
        </authorList>
    </citation>
    <scope>NUCLEOTIDE SEQUENCE</scope>
    <source>
        <strain evidence="6">SH18-1</strain>
    </source>
</reference>
<dbReference type="CDD" id="cd19977">
    <property type="entry name" value="PBP1_EndR-like"/>
    <property type="match status" value="1"/>
</dbReference>
<dbReference type="EMBL" id="BRLB01000004">
    <property type="protein sequence ID" value="GKX29404.1"/>
    <property type="molecule type" value="Genomic_DNA"/>
</dbReference>
<dbReference type="SMART" id="SM00354">
    <property type="entry name" value="HTH_LACI"/>
    <property type="match status" value="1"/>
</dbReference>
<proteinExistence type="predicted"/>
<evidence type="ECO:0000313" key="6">
    <source>
        <dbReference type="EMBL" id="GKX29404.1"/>
    </source>
</evidence>
<dbReference type="PANTHER" id="PTHR30146">
    <property type="entry name" value="LACI-RELATED TRANSCRIPTIONAL REPRESSOR"/>
    <property type="match status" value="1"/>
</dbReference>
<dbReference type="AlphaFoldDB" id="A0A9W6DG59"/>
<dbReference type="CDD" id="cd01392">
    <property type="entry name" value="HTH_LacI"/>
    <property type="match status" value="1"/>
</dbReference>
<organism evidence="6 7">
    <name type="scientific">Vallitalea longa</name>
    <dbReference type="NCBI Taxonomy" id="2936439"/>
    <lineage>
        <taxon>Bacteria</taxon>
        <taxon>Bacillati</taxon>
        <taxon>Bacillota</taxon>
        <taxon>Clostridia</taxon>
        <taxon>Lachnospirales</taxon>
        <taxon>Vallitaleaceae</taxon>
        <taxon>Vallitalea</taxon>
    </lineage>
</organism>
<dbReference type="Gene3D" id="1.10.260.40">
    <property type="entry name" value="lambda repressor-like DNA-binding domains"/>
    <property type="match status" value="1"/>
</dbReference>
<dbReference type="InterPro" id="IPR001387">
    <property type="entry name" value="Cro/C1-type_HTH"/>
</dbReference>
<feature type="domain" description="HTH cro/C1-type" evidence="5">
    <location>
        <begin position="8"/>
        <end position="49"/>
    </location>
</feature>
<dbReference type="PROSITE" id="PS00356">
    <property type="entry name" value="HTH_LACI_1"/>
    <property type="match status" value="1"/>
</dbReference>
<name>A0A9W6DG59_9FIRM</name>
<sequence>MKSVKIIDVANKAGVSKSTVSQYLNGRYEYMSKATKQKIKRVIEDLNYIPNPIARSLKTDKTNTIGLIVRDITGYFTSSVIRGIDDYCKQNNYNVIIYNTDYDPAIEKKSISILKMLRVDGIIIASSGHNNKLLKEEINNGTSIVQMHMEYDSLDISTVLSDYKTGAYEATKYLIESGHKKIALLTQEYKSVRSRYDRVLGYENALIAHEIEVNEDLIYIWNRSSGIENNFEDLLDKYSPTALFTMHSSITIELLNYLAEKNIKVPDDISVLGFDELPLANLLKTPITVVNQSTYEIGQKAAELLLWKIAHKGNKQTEKILLPCNLIIRKSCKKIN</sequence>
<keyword evidence="1" id="KW-0805">Transcription regulation</keyword>
<protein>
    <submittedName>
        <fullName evidence="6">LacI family transcriptional regulator</fullName>
    </submittedName>
</protein>
<evidence type="ECO:0000256" key="2">
    <source>
        <dbReference type="ARBA" id="ARBA00023125"/>
    </source>
</evidence>
<evidence type="ECO:0000313" key="7">
    <source>
        <dbReference type="Proteomes" id="UP001144256"/>
    </source>
</evidence>
<dbReference type="Proteomes" id="UP001144256">
    <property type="component" value="Unassembled WGS sequence"/>
</dbReference>
<feature type="domain" description="HTH lacI-type" evidence="4">
    <location>
        <begin position="4"/>
        <end position="59"/>
    </location>
</feature>
<dbReference type="PANTHER" id="PTHR30146:SF109">
    <property type="entry name" value="HTH-TYPE TRANSCRIPTIONAL REGULATOR GALS"/>
    <property type="match status" value="1"/>
</dbReference>
<evidence type="ECO:0000256" key="3">
    <source>
        <dbReference type="ARBA" id="ARBA00023163"/>
    </source>
</evidence>
<dbReference type="InterPro" id="IPR010982">
    <property type="entry name" value="Lambda_DNA-bd_dom_sf"/>
</dbReference>
<keyword evidence="7" id="KW-1185">Reference proteome</keyword>
<dbReference type="RefSeq" id="WP_281814880.1">
    <property type="nucleotide sequence ID" value="NZ_BRLB01000004.1"/>
</dbReference>
<dbReference type="Pfam" id="PF00532">
    <property type="entry name" value="Peripla_BP_1"/>
    <property type="match status" value="1"/>
</dbReference>